<proteinExistence type="predicted"/>
<name>A0AAN6SE11_9PEZI</name>
<sequence>MNRMLTAGIFASFSFRRNPPKHALKILRLQHPPGTINHHNSGHYSLSNLRPAGTQTSRSQARDSSQSVKQTAELSCSTTGWGLSFLDATCDPTTTLRSNEPKPVPGRPSVSVQLTGM</sequence>
<feature type="region of interest" description="Disordered" evidence="1">
    <location>
        <begin position="94"/>
        <end position="117"/>
    </location>
</feature>
<evidence type="ECO:0000313" key="3">
    <source>
        <dbReference type="Proteomes" id="UP001303222"/>
    </source>
</evidence>
<evidence type="ECO:0000256" key="1">
    <source>
        <dbReference type="SAM" id="MobiDB-lite"/>
    </source>
</evidence>
<feature type="compositionally biased region" description="Polar residues" evidence="1">
    <location>
        <begin position="37"/>
        <end position="69"/>
    </location>
</feature>
<reference evidence="2" key="1">
    <citation type="journal article" date="2023" name="Mol. Phylogenet. Evol.">
        <title>Genome-scale phylogeny and comparative genomics of the fungal order Sordariales.</title>
        <authorList>
            <person name="Hensen N."/>
            <person name="Bonometti L."/>
            <person name="Westerberg I."/>
            <person name="Brannstrom I.O."/>
            <person name="Guillou S."/>
            <person name="Cros-Aarteil S."/>
            <person name="Calhoun S."/>
            <person name="Haridas S."/>
            <person name="Kuo A."/>
            <person name="Mondo S."/>
            <person name="Pangilinan J."/>
            <person name="Riley R."/>
            <person name="LaButti K."/>
            <person name="Andreopoulos B."/>
            <person name="Lipzen A."/>
            <person name="Chen C."/>
            <person name="Yan M."/>
            <person name="Daum C."/>
            <person name="Ng V."/>
            <person name="Clum A."/>
            <person name="Steindorff A."/>
            <person name="Ohm R.A."/>
            <person name="Martin F."/>
            <person name="Silar P."/>
            <person name="Natvig D.O."/>
            <person name="Lalanne C."/>
            <person name="Gautier V."/>
            <person name="Ament-Velasquez S.L."/>
            <person name="Kruys A."/>
            <person name="Hutchinson M.I."/>
            <person name="Powell A.J."/>
            <person name="Barry K."/>
            <person name="Miller A.N."/>
            <person name="Grigoriev I.V."/>
            <person name="Debuchy R."/>
            <person name="Gladieux P."/>
            <person name="Hiltunen Thoren M."/>
            <person name="Johannesson H."/>
        </authorList>
    </citation>
    <scope>NUCLEOTIDE SEQUENCE</scope>
    <source>
        <strain evidence="2">CBS 626.80</strain>
    </source>
</reference>
<protein>
    <submittedName>
        <fullName evidence="2">Uncharacterized protein</fullName>
    </submittedName>
</protein>
<gene>
    <name evidence="2" type="ORF">QBC32DRAFT_348938</name>
</gene>
<feature type="region of interest" description="Disordered" evidence="1">
    <location>
        <begin position="34"/>
        <end position="69"/>
    </location>
</feature>
<accession>A0AAN6SE11</accession>
<organism evidence="2 3">
    <name type="scientific">Pseudoneurospora amorphoporcata</name>
    <dbReference type="NCBI Taxonomy" id="241081"/>
    <lineage>
        <taxon>Eukaryota</taxon>
        <taxon>Fungi</taxon>
        <taxon>Dikarya</taxon>
        <taxon>Ascomycota</taxon>
        <taxon>Pezizomycotina</taxon>
        <taxon>Sordariomycetes</taxon>
        <taxon>Sordariomycetidae</taxon>
        <taxon>Sordariales</taxon>
        <taxon>Sordariaceae</taxon>
        <taxon>Pseudoneurospora</taxon>
    </lineage>
</organism>
<dbReference type="AlphaFoldDB" id="A0AAN6SE11"/>
<dbReference type="Proteomes" id="UP001303222">
    <property type="component" value="Unassembled WGS sequence"/>
</dbReference>
<keyword evidence="3" id="KW-1185">Reference proteome</keyword>
<reference evidence="2" key="2">
    <citation type="submission" date="2023-06" db="EMBL/GenBank/DDBJ databases">
        <authorList>
            <consortium name="Lawrence Berkeley National Laboratory"/>
            <person name="Mondo S.J."/>
            <person name="Hensen N."/>
            <person name="Bonometti L."/>
            <person name="Westerberg I."/>
            <person name="Brannstrom I.O."/>
            <person name="Guillou S."/>
            <person name="Cros-Aarteil S."/>
            <person name="Calhoun S."/>
            <person name="Haridas S."/>
            <person name="Kuo A."/>
            <person name="Pangilinan J."/>
            <person name="Riley R."/>
            <person name="Labutti K."/>
            <person name="Andreopoulos B."/>
            <person name="Lipzen A."/>
            <person name="Chen C."/>
            <person name="Yanf M."/>
            <person name="Daum C."/>
            <person name="Ng V."/>
            <person name="Clum A."/>
            <person name="Steindorff A."/>
            <person name="Ohm R."/>
            <person name="Martin F."/>
            <person name="Silar P."/>
            <person name="Natvig D."/>
            <person name="Lalanne C."/>
            <person name="Gautier V."/>
            <person name="Ament-Velasquez S.L."/>
            <person name="Kruys A."/>
            <person name="Hutchinson M.I."/>
            <person name="Powell A.J."/>
            <person name="Barry K."/>
            <person name="Miller A.N."/>
            <person name="Grigoriev I.V."/>
            <person name="Debuchy R."/>
            <person name="Gladieux P."/>
            <person name="Thoren M.H."/>
            <person name="Johannesson H."/>
        </authorList>
    </citation>
    <scope>NUCLEOTIDE SEQUENCE</scope>
    <source>
        <strain evidence="2">CBS 626.80</strain>
    </source>
</reference>
<comment type="caution">
    <text evidence="2">The sequence shown here is derived from an EMBL/GenBank/DDBJ whole genome shotgun (WGS) entry which is preliminary data.</text>
</comment>
<evidence type="ECO:0000313" key="2">
    <source>
        <dbReference type="EMBL" id="KAK3949521.1"/>
    </source>
</evidence>
<dbReference type="EMBL" id="MU859211">
    <property type="protein sequence ID" value="KAK3949521.1"/>
    <property type="molecule type" value="Genomic_DNA"/>
</dbReference>